<dbReference type="Gene3D" id="1.10.472.10">
    <property type="entry name" value="Cyclin-like"/>
    <property type="match status" value="2"/>
</dbReference>
<dbReference type="InterPro" id="IPR006671">
    <property type="entry name" value="Cyclin_N"/>
</dbReference>
<dbReference type="GO" id="GO:0006357">
    <property type="term" value="P:regulation of transcription by RNA polymerase II"/>
    <property type="evidence" value="ECO:0007669"/>
    <property type="project" value="InterPro"/>
</dbReference>
<evidence type="ECO:0000313" key="4">
    <source>
        <dbReference type="Proteomes" id="UP000594262"/>
    </source>
</evidence>
<keyword evidence="1" id="KW-0195">Cyclin</keyword>
<evidence type="ECO:0000256" key="1">
    <source>
        <dbReference type="ARBA" id="ARBA00023127"/>
    </source>
</evidence>
<dbReference type="Pfam" id="PF00134">
    <property type="entry name" value="Cyclin_N"/>
    <property type="match status" value="1"/>
</dbReference>
<sequence>MTMESYLGDHKVAIDFIKSCGSHLCLSASPIATGCVLYHRIVRKQLELKERDVDIEKYLLATTCLYLGAKIEEEPQKIRDVINVAHRLLHPDDKALEIGDDYWKLHDSVTACELIVLRYLKFQVTFDSPIKYILMFCKSLEDWLPDSNILHQSKLPQICWNMVNDLCYLPLVIFYPAEVVAASIVYIALEVTHLKVPEHKEGKRWFQVLCPGIKENKLKDIGCKILTLYDHIKVK</sequence>
<dbReference type="RefSeq" id="XP_066918823.1">
    <property type="nucleotide sequence ID" value="XM_067062722.1"/>
</dbReference>
<dbReference type="InterPro" id="IPR048055">
    <property type="entry name" value="Cyclin-Q_first_cyclin_box"/>
</dbReference>
<name>A0A7M5XLH5_9CNID</name>
<dbReference type="GeneID" id="136806159"/>
<protein>
    <recommendedName>
        <fullName evidence="2">Cyclin N-terminal domain-containing protein</fullName>
    </recommendedName>
</protein>
<evidence type="ECO:0000313" key="3">
    <source>
        <dbReference type="EnsemblMetazoa" id="CLYHEMP025381.1"/>
    </source>
</evidence>
<evidence type="ECO:0000259" key="2">
    <source>
        <dbReference type="Pfam" id="PF00134"/>
    </source>
</evidence>
<dbReference type="InterPro" id="IPR036915">
    <property type="entry name" value="Cyclin-like_sf"/>
</dbReference>
<feature type="domain" description="Cyclin N-terminal" evidence="2">
    <location>
        <begin position="12"/>
        <end position="124"/>
    </location>
</feature>
<keyword evidence="4" id="KW-1185">Reference proteome</keyword>
<dbReference type="Proteomes" id="UP000594262">
    <property type="component" value="Unplaced"/>
</dbReference>
<dbReference type="EnsemblMetazoa" id="CLYHEMT025381.1">
    <property type="protein sequence ID" value="CLYHEMP025381.1"/>
    <property type="gene ID" value="CLYHEMG025381"/>
</dbReference>
<dbReference type="SUPFAM" id="SSF47954">
    <property type="entry name" value="Cyclin-like"/>
    <property type="match status" value="2"/>
</dbReference>
<organism evidence="3 4">
    <name type="scientific">Clytia hemisphaerica</name>
    <dbReference type="NCBI Taxonomy" id="252671"/>
    <lineage>
        <taxon>Eukaryota</taxon>
        <taxon>Metazoa</taxon>
        <taxon>Cnidaria</taxon>
        <taxon>Hydrozoa</taxon>
        <taxon>Hydroidolina</taxon>
        <taxon>Leptothecata</taxon>
        <taxon>Obeliida</taxon>
        <taxon>Clytiidae</taxon>
        <taxon>Clytia</taxon>
    </lineage>
</organism>
<reference evidence="3" key="1">
    <citation type="submission" date="2021-01" db="UniProtKB">
        <authorList>
            <consortium name="EnsemblMetazoa"/>
        </authorList>
    </citation>
    <scope>IDENTIFICATION</scope>
</reference>
<dbReference type="CDD" id="cd20534">
    <property type="entry name" value="CYCLIN_CCNM_CCNQ_rpt1"/>
    <property type="match status" value="1"/>
</dbReference>
<dbReference type="InterPro" id="IPR043198">
    <property type="entry name" value="Cyclin/Ssn8"/>
</dbReference>
<proteinExistence type="predicted"/>
<dbReference type="AlphaFoldDB" id="A0A7M5XLH5"/>
<dbReference type="GO" id="GO:0016538">
    <property type="term" value="F:cyclin-dependent protein serine/threonine kinase regulator activity"/>
    <property type="evidence" value="ECO:0007669"/>
    <property type="project" value="InterPro"/>
</dbReference>
<accession>A0A7M5XLH5</accession>
<dbReference type="PANTHER" id="PTHR10026">
    <property type="entry name" value="CYCLIN"/>
    <property type="match status" value="1"/>
</dbReference>
<dbReference type="OrthoDB" id="79090at2759"/>
<dbReference type="PIRSF" id="PIRSF028758">
    <property type="entry name" value="Cyclin, C/H/G types"/>
    <property type="match status" value="1"/>
</dbReference>